<accession>A0A1H7KRA0</accession>
<feature type="domain" description="N-acetyltransferase" evidence="1">
    <location>
        <begin position="3"/>
        <end position="155"/>
    </location>
</feature>
<evidence type="ECO:0000313" key="3">
    <source>
        <dbReference type="Proteomes" id="UP000186015"/>
    </source>
</evidence>
<name>A0A1H7KRA0_RUMAL</name>
<gene>
    <name evidence="2" type="ORF">SAMN05216469_10762</name>
</gene>
<dbReference type="PROSITE" id="PS51186">
    <property type="entry name" value="GNAT"/>
    <property type="match status" value="1"/>
</dbReference>
<dbReference type="EMBL" id="FOAT01000007">
    <property type="protein sequence ID" value="SEK89094.1"/>
    <property type="molecule type" value="Genomic_DNA"/>
</dbReference>
<dbReference type="OrthoDB" id="9795206at2"/>
<protein>
    <submittedName>
        <fullName evidence="2">Protein N-acetyltransferase, RimJ/RimL family</fullName>
    </submittedName>
</protein>
<dbReference type="PANTHER" id="PTHR43415:SF3">
    <property type="entry name" value="GNAT-FAMILY ACETYLTRANSFERASE"/>
    <property type="match status" value="1"/>
</dbReference>
<dbReference type="CDD" id="cd04301">
    <property type="entry name" value="NAT_SF"/>
    <property type="match status" value="1"/>
</dbReference>
<keyword evidence="2" id="KW-0808">Transferase</keyword>
<evidence type="ECO:0000259" key="1">
    <source>
        <dbReference type="PROSITE" id="PS51186"/>
    </source>
</evidence>
<organism evidence="2 3">
    <name type="scientific">Ruminococcus albus</name>
    <dbReference type="NCBI Taxonomy" id="1264"/>
    <lineage>
        <taxon>Bacteria</taxon>
        <taxon>Bacillati</taxon>
        <taxon>Bacillota</taxon>
        <taxon>Clostridia</taxon>
        <taxon>Eubacteriales</taxon>
        <taxon>Oscillospiraceae</taxon>
        <taxon>Ruminococcus</taxon>
    </lineage>
</organism>
<proteinExistence type="predicted"/>
<dbReference type="Gene3D" id="3.40.630.30">
    <property type="match status" value="1"/>
</dbReference>
<evidence type="ECO:0000313" key="2">
    <source>
        <dbReference type="EMBL" id="SEK89094.1"/>
    </source>
</evidence>
<dbReference type="InterPro" id="IPR016181">
    <property type="entry name" value="Acyl_CoA_acyltransferase"/>
</dbReference>
<dbReference type="Pfam" id="PF13302">
    <property type="entry name" value="Acetyltransf_3"/>
    <property type="match status" value="1"/>
</dbReference>
<reference evidence="2 3" key="1">
    <citation type="submission" date="2016-10" db="EMBL/GenBank/DDBJ databases">
        <authorList>
            <person name="de Groot N.N."/>
        </authorList>
    </citation>
    <scope>NUCLEOTIDE SEQUENCE [LARGE SCALE GENOMIC DNA]</scope>
    <source>
        <strain evidence="2 3">KH2T6</strain>
    </source>
</reference>
<sequence length="169" mass="19706">MKVTIRRFERTDIPKKVEWINNPENNKYLHYDIPICVEKTEKWFDSHIGDNSRFDAIIEADGIPVGTIGLLSIDKTNNKAEYYIAMGETSYKGKGIAKEASRLILEYAFDTLDLNRVYLHTEYDNIAAQKLFERVGFTKEGLIRQDLLSHGKYVDRYVYGCLKEEWNVE</sequence>
<dbReference type="Proteomes" id="UP000186015">
    <property type="component" value="Unassembled WGS sequence"/>
</dbReference>
<dbReference type="RefSeq" id="WP_074833107.1">
    <property type="nucleotide sequence ID" value="NZ_FOAT01000007.1"/>
</dbReference>
<dbReference type="AlphaFoldDB" id="A0A1H7KRA0"/>
<dbReference type="SUPFAM" id="SSF55729">
    <property type="entry name" value="Acyl-CoA N-acyltransferases (Nat)"/>
    <property type="match status" value="1"/>
</dbReference>
<dbReference type="GO" id="GO:0016747">
    <property type="term" value="F:acyltransferase activity, transferring groups other than amino-acyl groups"/>
    <property type="evidence" value="ECO:0007669"/>
    <property type="project" value="InterPro"/>
</dbReference>
<dbReference type="InterPro" id="IPR000182">
    <property type="entry name" value="GNAT_dom"/>
</dbReference>
<dbReference type="PANTHER" id="PTHR43415">
    <property type="entry name" value="SPERMIDINE N(1)-ACETYLTRANSFERASE"/>
    <property type="match status" value="1"/>
</dbReference>